<keyword evidence="3 5" id="KW-1133">Transmembrane helix</keyword>
<evidence type="ECO:0000256" key="5">
    <source>
        <dbReference type="SAM" id="Phobius"/>
    </source>
</evidence>
<dbReference type="PROSITE" id="PS50850">
    <property type="entry name" value="MFS"/>
    <property type="match status" value="1"/>
</dbReference>
<feature type="transmembrane region" description="Helical" evidence="5">
    <location>
        <begin position="78"/>
        <end position="98"/>
    </location>
</feature>
<keyword evidence="2 5" id="KW-0812">Transmembrane</keyword>
<feature type="transmembrane region" description="Helical" evidence="5">
    <location>
        <begin position="218"/>
        <end position="238"/>
    </location>
</feature>
<feature type="transmembrane region" description="Helical" evidence="5">
    <location>
        <begin position="374"/>
        <end position="397"/>
    </location>
</feature>
<sequence length="410" mass="41155">MPDQNAPLIRHTGVAYFPTAFLARFPFAMMVVGVLTLVVEARGSVGLGGLTSAMVGIGTACLGPLIGAAADRFGQRPVVLAAGLVNGLLLGAFAWIVYSPAPEAGVLAAAFLVGATAPQVAPMSRARLVGIIGTRVGPARRGRTFERTMSYESAADETVFVFGPFLVGILAASLGPWAPIVGAGILEVVFVTAFALHPSGRLAVGGDGTRPTSPARELAHPAILVVVTGILGVGFFFGTMLTSLTAFMADRGVGEQAGLVYGVMGIGSAAFALGVALLPARFTKRWRWIAFGALMLAGTLVLPAVGDIAGITAALAVIGIGIGPVLVTQYALGAERSPAGRSATVMTMLGSAVIVGQSLAAAATGWVAEQFGTGAALTMPIIAAAIVVAAGVANAAITGTSRPAPAEAGR</sequence>
<feature type="transmembrane region" description="Helical" evidence="5">
    <location>
        <begin position="344"/>
        <end position="368"/>
    </location>
</feature>
<feature type="transmembrane region" description="Helical" evidence="5">
    <location>
        <begin position="104"/>
        <end position="121"/>
    </location>
</feature>
<dbReference type="GO" id="GO:0005886">
    <property type="term" value="C:plasma membrane"/>
    <property type="evidence" value="ECO:0007669"/>
    <property type="project" value="UniProtKB-SubCell"/>
</dbReference>
<feature type="domain" description="Major facilitator superfamily (MFS) profile" evidence="6">
    <location>
        <begin position="222"/>
        <end position="410"/>
    </location>
</feature>
<feature type="transmembrane region" description="Helical" evidence="5">
    <location>
        <begin position="258"/>
        <end position="279"/>
    </location>
</feature>
<dbReference type="PANTHER" id="PTHR23542">
    <property type="match status" value="1"/>
</dbReference>
<evidence type="ECO:0000256" key="2">
    <source>
        <dbReference type="ARBA" id="ARBA00022692"/>
    </source>
</evidence>
<gene>
    <name evidence="7" type="ORF">G127AT_15425</name>
</gene>
<name>A0A975FM28_9MICO</name>
<protein>
    <submittedName>
        <fullName evidence="7">MFS transporter</fullName>
    </submittedName>
</protein>
<feature type="transmembrane region" description="Helical" evidence="5">
    <location>
        <begin position="21"/>
        <end position="39"/>
    </location>
</feature>
<feature type="transmembrane region" description="Helical" evidence="5">
    <location>
        <begin position="286"/>
        <end position="305"/>
    </location>
</feature>
<dbReference type="Gene3D" id="1.20.1250.20">
    <property type="entry name" value="MFS general substrate transporter like domains"/>
    <property type="match status" value="1"/>
</dbReference>
<evidence type="ECO:0000259" key="6">
    <source>
        <dbReference type="PROSITE" id="PS50850"/>
    </source>
</evidence>
<feature type="transmembrane region" description="Helical" evidence="5">
    <location>
        <begin position="177"/>
        <end position="197"/>
    </location>
</feature>
<dbReference type="AlphaFoldDB" id="A0A975FM28"/>
<evidence type="ECO:0000313" key="7">
    <source>
        <dbReference type="EMBL" id="QTX04615.1"/>
    </source>
</evidence>
<dbReference type="EMBL" id="CP071696">
    <property type="protein sequence ID" value="QTX04615.1"/>
    <property type="molecule type" value="Genomic_DNA"/>
</dbReference>
<dbReference type="RefSeq" id="WP_210898387.1">
    <property type="nucleotide sequence ID" value="NZ_CP071696.1"/>
</dbReference>
<dbReference type="InterPro" id="IPR036259">
    <property type="entry name" value="MFS_trans_sf"/>
</dbReference>
<comment type="subcellular location">
    <subcellularLocation>
        <location evidence="1">Cell membrane</location>
        <topology evidence="1">Multi-pass membrane protein</topology>
    </subcellularLocation>
</comment>
<evidence type="ECO:0000313" key="8">
    <source>
        <dbReference type="Proteomes" id="UP000671914"/>
    </source>
</evidence>
<evidence type="ECO:0000256" key="4">
    <source>
        <dbReference type="ARBA" id="ARBA00023136"/>
    </source>
</evidence>
<evidence type="ECO:0000256" key="1">
    <source>
        <dbReference type="ARBA" id="ARBA00004651"/>
    </source>
</evidence>
<dbReference type="Proteomes" id="UP000671914">
    <property type="component" value="Chromosome"/>
</dbReference>
<dbReference type="Pfam" id="PF07690">
    <property type="entry name" value="MFS_1"/>
    <property type="match status" value="1"/>
</dbReference>
<accession>A0A975FM28</accession>
<dbReference type="PANTHER" id="PTHR23542:SF1">
    <property type="entry name" value="MAJOR FACILITATOR SUPERFAMILY (MFS) PROFILE DOMAIN-CONTAINING PROTEIN"/>
    <property type="match status" value="1"/>
</dbReference>
<organism evidence="7 8">
    <name type="scientific">Agromyces archimandritae</name>
    <dbReference type="NCBI Taxonomy" id="2781962"/>
    <lineage>
        <taxon>Bacteria</taxon>
        <taxon>Bacillati</taxon>
        <taxon>Actinomycetota</taxon>
        <taxon>Actinomycetes</taxon>
        <taxon>Micrococcales</taxon>
        <taxon>Microbacteriaceae</taxon>
        <taxon>Agromyces</taxon>
    </lineage>
</organism>
<dbReference type="InterPro" id="IPR020846">
    <property type="entry name" value="MFS_dom"/>
</dbReference>
<feature type="transmembrane region" description="Helical" evidence="5">
    <location>
        <begin position="311"/>
        <end position="332"/>
    </location>
</feature>
<feature type="transmembrane region" description="Helical" evidence="5">
    <location>
        <begin position="45"/>
        <end position="66"/>
    </location>
</feature>
<keyword evidence="4 5" id="KW-0472">Membrane</keyword>
<dbReference type="GO" id="GO:0022857">
    <property type="term" value="F:transmembrane transporter activity"/>
    <property type="evidence" value="ECO:0007669"/>
    <property type="project" value="InterPro"/>
</dbReference>
<reference evidence="7" key="1">
    <citation type="submission" date="2021-03" db="EMBL/GenBank/DDBJ databases">
        <title>Agromyces archimandritus sp. nov., isolated from the cockroach Archimandrita tessellata.</title>
        <authorList>
            <person name="Guzman J."/>
            <person name="Ortuzar M."/>
            <person name="Poehlein A."/>
            <person name="Daniel R."/>
            <person name="Trujillo M."/>
            <person name="Vilcinskas A."/>
        </authorList>
    </citation>
    <scope>NUCLEOTIDE SEQUENCE</scope>
    <source>
        <strain evidence="7">G127AT</strain>
    </source>
</reference>
<dbReference type="KEGG" id="aarc:G127AT_15425"/>
<evidence type="ECO:0000256" key="3">
    <source>
        <dbReference type="ARBA" id="ARBA00022989"/>
    </source>
</evidence>
<proteinExistence type="predicted"/>
<keyword evidence="8" id="KW-1185">Reference proteome</keyword>
<dbReference type="SUPFAM" id="SSF103473">
    <property type="entry name" value="MFS general substrate transporter"/>
    <property type="match status" value="1"/>
</dbReference>
<dbReference type="InterPro" id="IPR011701">
    <property type="entry name" value="MFS"/>
</dbReference>